<dbReference type="GeneTree" id="ENSGT00940000158616"/>
<evidence type="ECO:0000256" key="7">
    <source>
        <dbReference type="ARBA" id="ARBA00022553"/>
    </source>
</evidence>
<keyword evidence="9 21" id="KW-0732">Signal</keyword>
<evidence type="ECO:0000256" key="13">
    <source>
        <dbReference type="ARBA" id="ARBA00023065"/>
    </source>
</evidence>
<feature type="transmembrane region" description="Helical" evidence="20">
    <location>
        <begin position="275"/>
        <end position="299"/>
    </location>
</feature>
<evidence type="ECO:0000256" key="5">
    <source>
        <dbReference type="ARBA" id="ARBA00022449"/>
    </source>
</evidence>
<evidence type="ECO:0000256" key="18">
    <source>
        <dbReference type="RuleBase" id="RU003722"/>
    </source>
</evidence>
<evidence type="ECO:0000256" key="11">
    <source>
        <dbReference type="ARBA" id="ARBA00022989"/>
    </source>
</evidence>
<keyword evidence="10" id="KW-0967">Endosome</keyword>
<keyword evidence="4 18" id="KW-0813">Transport</keyword>
<dbReference type="InterPro" id="IPR004709">
    <property type="entry name" value="NaH_exchanger"/>
</dbReference>
<keyword evidence="11 20" id="KW-1133">Transmembrane helix</keyword>
<dbReference type="GO" id="GO:0031901">
    <property type="term" value="C:early endosome membrane"/>
    <property type="evidence" value="ECO:0007669"/>
    <property type="project" value="UniProtKB-SubCell"/>
</dbReference>
<dbReference type="GO" id="GO:0098719">
    <property type="term" value="P:sodium ion import across plasma membrane"/>
    <property type="evidence" value="ECO:0007669"/>
    <property type="project" value="TreeGrafter"/>
</dbReference>
<feature type="transmembrane region" description="Helical" evidence="20">
    <location>
        <begin position="108"/>
        <end position="126"/>
    </location>
</feature>
<feature type="transmembrane region" description="Helical" evidence="20">
    <location>
        <begin position="78"/>
        <end position="96"/>
    </location>
</feature>
<dbReference type="NCBIfam" id="TIGR00840">
    <property type="entry name" value="b_cpa1"/>
    <property type="match status" value="1"/>
</dbReference>
<evidence type="ECO:0000256" key="20">
    <source>
        <dbReference type="SAM" id="Phobius"/>
    </source>
</evidence>
<dbReference type="GO" id="GO:0015386">
    <property type="term" value="F:potassium:proton antiporter activity"/>
    <property type="evidence" value="ECO:0007669"/>
    <property type="project" value="TreeGrafter"/>
</dbReference>
<feature type="transmembrane region" description="Helical" evidence="20">
    <location>
        <begin position="138"/>
        <end position="155"/>
    </location>
</feature>
<evidence type="ECO:0000256" key="1">
    <source>
        <dbReference type="ARBA" id="ARBA00004195"/>
    </source>
</evidence>
<keyword evidence="12" id="KW-0915">Sodium</keyword>
<evidence type="ECO:0000256" key="9">
    <source>
        <dbReference type="ARBA" id="ARBA00022729"/>
    </source>
</evidence>
<comment type="catalytic activity">
    <reaction evidence="17">
        <text>Na(+)(in) + H(+)(out) = Na(+)(out) + H(+)(in)</text>
        <dbReference type="Rhea" id="RHEA:29419"/>
        <dbReference type="ChEBI" id="CHEBI:15378"/>
        <dbReference type="ChEBI" id="CHEBI:29101"/>
    </reaction>
</comment>
<dbReference type="PANTHER" id="PTHR10110">
    <property type="entry name" value="SODIUM/HYDROGEN EXCHANGER"/>
    <property type="match status" value="1"/>
</dbReference>
<evidence type="ECO:0000313" key="24">
    <source>
        <dbReference type="Proteomes" id="UP000694397"/>
    </source>
</evidence>
<dbReference type="Ensembl" id="ENSSFOT00015074879.1">
    <property type="protein sequence ID" value="ENSSFOP00015050165.1"/>
    <property type="gene ID" value="ENSSFOG00015010566.2"/>
</dbReference>
<evidence type="ECO:0000256" key="15">
    <source>
        <dbReference type="ARBA" id="ARBA00023201"/>
    </source>
</evidence>
<keyword evidence="8 18" id="KW-0812">Transmembrane</keyword>
<evidence type="ECO:0000256" key="17">
    <source>
        <dbReference type="ARBA" id="ARBA00047524"/>
    </source>
</evidence>
<evidence type="ECO:0000313" key="23">
    <source>
        <dbReference type="Ensembl" id="ENSSFOP00015050165.1"/>
    </source>
</evidence>
<evidence type="ECO:0000256" key="10">
    <source>
        <dbReference type="ARBA" id="ARBA00022753"/>
    </source>
</evidence>
<comment type="function">
    <text evidence="16">Plasma membrane Na(+)/H(+) antiporter. Exchanges intracellular H(+) ions for extracellular Na(+) in 1:1 stoichiometry, playing a key role in salt and fluid absorption and pH homeostasis. Major apical Na(+)/H(+) exchanger in kidney and intestine playing an important role in renal and intestine Na(+) absorption and blood pressure regulation.</text>
</comment>
<evidence type="ECO:0000256" key="16">
    <source>
        <dbReference type="ARBA" id="ARBA00045831"/>
    </source>
</evidence>
<dbReference type="Pfam" id="PF00999">
    <property type="entry name" value="Na_H_Exchanger"/>
    <property type="match status" value="1"/>
</dbReference>
<keyword evidence="5 18" id="KW-0050">Antiport</keyword>
<dbReference type="GO" id="GO:0015385">
    <property type="term" value="F:sodium:proton antiporter activity"/>
    <property type="evidence" value="ECO:0007669"/>
    <property type="project" value="InterPro"/>
</dbReference>
<dbReference type="GO" id="GO:0031526">
    <property type="term" value="C:brush border membrane"/>
    <property type="evidence" value="ECO:0007669"/>
    <property type="project" value="TreeGrafter"/>
</dbReference>
<dbReference type="PRINTS" id="PR01084">
    <property type="entry name" value="NAHEXCHNGR"/>
</dbReference>
<dbReference type="PANTHER" id="PTHR10110:SF90">
    <property type="entry name" value="SODIUM_HYDROGEN EXCHANGER 3"/>
    <property type="match status" value="1"/>
</dbReference>
<dbReference type="InterPro" id="IPR018422">
    <property type="entry name" value="Cation/H_exchanger_CPA1"/>
</dbReference>
<feature type="signal peptide" evidence="21">
    <location>
        <begin position="1"/>
        <end position="22"/>
    </location>
</feature>
<evidence type="ECO:0000256" key="4">
    <source>
        <dbReference type="ARBA" id="ARBA00022448"/>
    </source>
</evidence>
<evidence type="ECO:0000256" key="19">
    <source>
        <dbReference type="SAM" id="MobiDB-lite"/>
    </source>
</evidence>
<reference evidence="23" key="2">
    <citation type="submission" date="2025-08" db="UniProtKB">
        <authorList>
            <consortium name="Ensembl"/>
        </authorList>
    </citation>
    <scope>IDENTIFICATION</scope>
</reference>
<feature type="domain" description="Cation/H+ exchanger transmembrane" evidence="22">
    <location>
        <begin position="93"/>
        <end position="486"/>
    </location>
</feature>
<feature type="transmembrane region" description="Helical" evidence="20">
    <location>
        <begin position="395"/>
        <end position="417"/>
    </location>
</feature>
<keyword evidence="14 20" id="KW-0472">Membrane</keyword>
<feature type="transmembrane region" description="Helical" evidence="20">
    <location>
        <begin position="460"/>
        <end position="478"/>
    </location>
</feature>
<comment type="similarity">
    <text evidence="18">Belongs to the monovalent cation:proton antiporter 1 (CPA1) transporter (TC 2.A.36) family.</text>
</comment>
<evidence type="ECO:0000256" key="21">
    <source>
        <dbReference type="SAM" id="SignalP"/>
    </source>
</evidence>
<dbReference type="AlphaFoldDB" id="A0A8C9VF28"/>
<feature type="transmembrane region" description="Helical" evidence="20">
    <location>
        <begin position="167"/>
        <end position="190"/>
    </location>
</feature>
<feature type="transmembrane region" description="Helical" evidence="20">
    <location>
        <begin position="319"/>
        <end position="344"/>
    </location>
</feature>
<evidence type="ECO:0000256" key="12">
    <source>
        <dbReference type="ARBA" id="ARBA00023053"/>
    </source>
</evidence>
<evidence type="ECO:0000256" key="2">
    <source>
        <dbReference type="ARBA" id="ARBA00004424"/>
    </source>
</evidence>
<reference evidence="23" key="3">
    <citation type="submission" date="2025-09" db="UniProtKB">
        <authorList>
            <consortium name="Ensembl"/>
        </authorList>
    </citation>
    <scope>IDENTIFICATION</scope>
</reference>
<dbReference type="GO" id="GO:0051453">
    <property type="term" value="P:regulation of intracellular pH"/>
    <property type="evidence" value="ECO:0007669"/>
    <property type="project" value="TreeGrafter"/>
</dbReference>
<dbReference type="Gene3D" id="6.10.140.1330">
    <property type="match status" value="1"/>
</dbReference>
<evidence type="ECO:0000256" key="8">
    <source>
        <dbReference type="ARBA" id="ARBA00022692"/>
    </source>
</evidence>
<comment type="subcellular location">
    <subcellularLocation>
        <location evidence="2">Apical cell membrane</location>
        <topology evidence="2">Multi-pass membrane protein</topology>
    </subcellularLocation>
    <subcellularLocation>
        <location evidence="3">Early endosome membrane</location>
        <topology evidence="3">Multi-pass membrane protein</topology>
    </subcellularLocation>
    <subcellularLocation>
        <location evidence="1">Recycling endosome membrane</location>
        <topology evidence="1">Multi-pass membrane protein</topology>
    </subcellularLocation>
</comment>
<evidence type="ECO:0000256" key="3">
    <source>
        <dbReference type="ARBA" id="ARBA00004520"/>
    </source>
</evidence>
<dbReference type="Proteomes" id="UP000694397">
    <property type="component" value="Chromosome 23"/>
</dbReference>
<dbReference type="InterPro" id="IPR006153">
    <property type="entry name" value="Cation/H_exchanger_TM"/>
</dbReference>
<keyword evidence="13 18" id="KW-0406">Ion transport</keyword>
<gene>
    <name evidence="23" type="primary">SLC9A3</name>
    <name evidence="23" type="synonym">slc9a3.1</name>
</gene>
<dbReference type="OrthoDB" id="196264at2759"/>
<organism evidence="23 24">
    <name type="scientific">Scleropages formosus</name>
    <name type="common">Asian bonytongue</name>
    <name type="synonym">Osteoglossum formosum</name>
    <dbReference type="NCBI Taxonomy" id="113540"/>
    <lineage>
        <taxon>Eukaryota</taxon>
        <taxon>Metazoa</taxon>
        <taxon>Chordata</taxon>
        <taxon>Craniata</taxon>
        <taxon>Vertebrata</taxon>
        <taxon>Euteleostomi</taxon>
        <taxon>Actinopterygii</taxon>
        <taxon>Neopterygii</taxon>
        <taxon>Teleostei</taxon>
        <taxon>Osteoglossocephala</taxon>
        <taxon>Osteoglossomorpha</taxon>
        <taxon>Osteoglossiformes</taxon>
        <taxon>Osteoglossidae</taxon>
        <taxon>Scleropages</taxon>
    </lineage>
</organism>
<accession>A0A8C9VF28</accession>
<dbReference type="GO" id="GO:0055038">
    <property type="term" value="C:recycling endosome membrane"/>
    <property type="evidence" value="ECO:0007669"/>
    <property type="project" value="UniProtKB-SubCell"/>
</dbReference>
<sequence length="842" mass="93587">MKLLRSPAPALLLLGLISRAWAISVRNSRSSPVTVAAADTTHSGNSTGGNTTAENGGHGAAAITTLPIVTWKWHHVELPYLITLWVLVCWLVKLVLHLYKRLTIEIPESAMLILFGFILGGMIWGADKAQTFALQPRTFFFFLLPQIILDAGYFMPNKLFFSNMGAILIFAIIGTVWNAVAVGLSLYGVYLGGAMGNLDIDILQFMLFGSLLSAVDPVAVLAVFEEVHVNEVLFILVFGESLLNDGVTVVLYNVCDAFVSLGADKINAAEIIKGIVSFLVVAFGGSLIGVVFAILLSLLTRCTKNLQIIEPGFIFVVSYLSYLTAEMLSLSSILAITFCGVCCQKYVNANMAESSVTTVKYAMKVLANGSETIIFVFLGISAIDPNIWVWNTGFILLTVLFVLVYRIIGVFVLTWMLNRYRLIPIEIIDQVIMSYGGLRGGVAYGLAVLLDQAKIKEKNLMLCTTLIVVYFTVILQGVTMKPLVTWLKVKRSSKSELCLIEKLQNRAFDHILVAIEDISGQIGHNYMREKWNKFEERFIRPLLMKTSARKSQDQLFNVFHQLNLKDAISYVAEGERCGSLDFARSDNDANLVFKKKFGADLSDIIPDINSDLSDKDPYDIPLPSRENSLPSVCLDVEEEMRRKEVGDNNAHHLLQTHLYKARKQHRHRYSRKETGVNKDENEVQEIFQRTMRSRLESFKSTKMGVSQNKKLKPSKKDQVHKVCLLLPTANAYFESSYPSEASAGSASGGTILMRLSFRGIENPAFMPDAPPQTPPWSSSAQAEYGVAPSQMAQLRIPWSPGNLHRLAPLRISTRSNDSFLLADRPTTEEEQQPPNQPCGMKK</sequence>
<name>A0A8C9VF28_SCLFO</name>
<feature type="chain" id="PRO_5034845468" description="Sodium/hydrogen exchanger" evidence="21">
    <location>
        <begin position="23"/>
        <end position="842"/>
    </location>
</feature>
<keyword evidence="24" id="KW-1185">Reference proteome</keyword>
<proteinExistence type="inferred from homology"/>
<keyword evidence="6" id="KW-1003">Cell membrane</keyword>
<keyword evidence="15 18" id="KW-0739">Sodium transport</keyword>
<dbReference type="InterPro" id="IPR018410">
    <property type="entry name" value="Na/H_exchanger_3/5"/>
</dbReference>
<dbReference type="PRINTS" id="PR01087">
    <property type="entry name" value="NAHEXCHNGR3"/>
</dbReference>
<protein>
    <recommendedName>
        <fullName evidence="18">Sodium/hydrogen exchanger</fullName>
    </recommendedName>
</protein>
<evidence type="ECO:0000256" key="14">
    <source>
        <dbReference type="ARBA" id="ARBA00023136"/>
    </source>
</evidence>
<feature type="transmembrane region" description="Helical" evidence="20">
    <location>
        <begin position="202"/>
        <end position="224"/>
    </location>
</feature>
<feature type="transmembrane region" description="Helical" evidence="20">
    <location>
        <begin position="365"/>
        <end position="383"/>
    </location>
</feature>
<reference evidence="23 24" key="1">
    <citation type="submission" date="2019-04" db="EMBL/GenBank/DDBJ databases">
        <authorList>
            <consortium name="Wellcome Sanger Institute Data Sharing"/>
        </authorList>
    </citation>
    <scope>NUCLEOTIDE SEQUENCE [LARGE SCALE GENOMIC DNA]</scope>
</reference>
<evidence type="ECO:0000256" key="6">
    <source>
        <dbReference type="ARBA" id="ARBA00022475"/>
    </source>
</evidence>
<keyword evidence="7" id="KW-0597">Phosphoprotein</keyword>
<feature type="region of interest" description="Disordered" evidence="19">
    <location>
        <begin position="817"/>
        <end position="842"/>
    </location>
</feature>
<evidence type="ECO:0000259" key="22">
    <source>
        <dbReference type="Pfam" id="PF00999"/>
    </source>
</evidence>